<feature type="domain" description="DUF4220" evidence="1">
    <location>
        <begin position="42"/>
        <end position="134"/>
    </location>
</feature>
<proteinExistence type="predicted"/>
<dbReference type="Proteomes" id="UP001064489">
    <property type="component" value="Chromosome 2"/>
</dbReference>
<organism evidence="2 3">
    <name type="scientific">Acer negundo</name>
    <name type="common">Box elder</name>
    <dbReference type="NCBI Taxonomy" id="4023"/>
    <lineage>
        <taxon>Eukaryota</taxon>
        <taxon>Viridiplantae</taxon>
        <taxon>Streptophyta</taxon>
        <taxon>Embryophyta</taxon>
        <taxon>Tracheophyta</taxon>
        <taxon>Spermatophyta</taxon>
        <taxon>Magnoliopsida</taxon>
        <taxon>eudicotyledons</taxon>
        <taxon>Gunneridae</taxon>
        <taxon>Pentapetalae</taxon>
        <taxon>rosids</taxon>
        <taxon>malvids</taxon>
        <taxon>Sapindales</taxon>
        <taxon>Sapindaceae</taxon>
        <taxon>Hippocastanoideae</taxon>
        <taxon>Acereae</taxon>
        <taxon>Acer</taxon>
    </lineage>
</organism>
<evidence type="ECO:0000259" key="1">
    <source>
        <dbReference type="Pfam" id="PF13968"/>
    </source>
</evidence>
<dbReference type="PANTHER" id="PTHR31325">
    <property type="entry name" value="OS01G0798800 PROTEIN-RELATED"/>
    <property type="match status" value="1"/>
</dbReference>
<accession>A0AAD5IGG5</accession>
<sequence>MALYLSHGLDRFESFISISYDVFPWLIKYGERTWVLRIHVGVDRIVEVQLPVDLSGSDNNNSISDEDKLLTAYGLLNISKRLFVDATLNSRDRDTGHTIFRNLLSEDAFEVIEMELGLIYELLYTEMSLFCTPWG</sequence>
<keyword evidence="3" id="KW-1185">Reference proteome</keyword>
<dbReference type="AlphaFoldDB" id="A0AAD5IGG5"/>
<evidence type="ECO:0000313" key="2">
    <source>
        <dbReference type="EMBL" id="KAI9160499.1"/>
    </source>
</evidence>
<dbReference type="EMBL" id="JAJSOW010000106">
    <property type="protein sequence ID" value="KAI9160499.1"/>
    <property type="molecule type" value="Genomic_DNA"/>
</dbReference>
<name>A0AAD5IGG5_ACENE</name>
<protein>
    <recommendedName>
        <fullName evidence="1">DUF4220 domain-containing protein</fullName>
    </recommendedName>
</protein>
<evidence type="ECO:0000313" key="3">
    <source>
        <dbReference type="Proteomes" id="UP001064489"/>
    </source>
</evidence>
<comment type="caution">
    <text evidence="2">The sequence shown here is derived from an EMBL/GenBank/DDBJ whole genome shotgun (WGS) entry which is preliminary data.</text>
</comment>
<dbReference type="Pfam" id="PF13968">
    <property type="entry name" value="DUF4220"/>
    <property type="match status" value="1"/>
</dbReference>
<reference evidence="2" key="2">
    <citation type="submission" date="2023-02" db="EMBL/GenBank/DDBJ databases">
        <authorList>
            <person name="Swenson N.G."/>
            <person name="Wegrzyn J.L."/>
            <person name="Mcevoy S.L."/>
        </authorList>
    </citation>
    <scope>NUCLEOTIDE SEQUENCE</scope>
    <source>
        <strain evidence="2">91603</strain>
        <tissue evidence="2">Leaf</tissue>
    </source>
</reference>
<gene>
    <name evidence="2" type="ORF">LWI28_008711</name>
</gene>
<reference evidence="2" key="1">
    <citation type="journal article" date="2022" name="Plant J.">
        <title>Strategies of tolerance reflected in two North American maple genomes.</title>
        <authorList>
            <person name="McEvoy S.L."/>
            <person name="Sezen U.U."/>
            <person name="Trouern-Trend A."/>
            <person name="McMahon S.M."/>
            <person name="Schaberg P.G."/>
            <person name="Yang J."/>
            <person name="Wegrzyn J.L."/>
            <person name="Swenson N.G."/>
        </authorList>
    </citation>
    <scope>NUCLEOTIDE SEQUENCE</scope>
    <source>
        <strain evidence="2">91603</strain>
    </source>
</reference>
<dbReference type="InterPro" id="IPR025315">
    <property type="entry name" value="DUF4220"/>
</dbReference>